<dbReference type="InterPro" id="IPR000210">
    <property type="entry name" value="BTB/POZ_dom"/>
</dbReference>
<accession>A0A3G5AD84</accession>
<organism evidence="3">
    <name type="scientific">Hyperionvirus sp</name>
    <dbReference type="NCBI Taxonomy" id="2487770"/>
    <lineage>
        <taxon>Viruses</taxon>
        <taxon>Varidnaviria</taxon>
        <taxon>Bamfordvirae</taxon>
        <taxon>Nucleocytoviricota</taxon>
        <taxon>Megaviricetes</taxon>
        <taxon>Imitervirales</taxon>
        <taxon>Mimiviridae</taxon>
        <taxon>Klosneuvirinae</taxon>
    </lineage>
</organism>
<dbReference type="Gene3D" id="3.30.710.10">
    <property type="entry name" value="Potassium Channel Kv1.1, Chain A"/>
    <property type="match status" value="1"/>
</dbReference>
<reference evidence="3" key="1">
    <citation type="submission" date="2018-10" db="EMBL/GenBank/DDBJ databases">
        <title>Hidden diversity of soil giant viruses.</title>
        <authorList>
            <person name="Schulz F."/>
            <person name="Alteio L."/>
            <person name="Goudeau D."/>
            <person name="Ryan E.M."/>
            <person name="Malmstrom R.R."/>
            <person name="Blanchard J."/>
            <person name="Woyke T."/>
        </authorList>
    </citation>
    <scope>NUCLEOTIDE SEQUENCE</scope>
    <source>
        <strain evidence="3">HYV1</strain>
    </source>
</reference>
<evidence type="ECO:0000259" key="2">
    <source>
        <dbReference type="PROSITE" id="PS50097"/>
    </source>
</evidence>
<sequence length="292" mass="34353">MSENKESHGEEIVAVEGKVVATILKILENGKGDIRINAKDGYVTAFSEILMETSEPFKKMLSDKFSEHRERKISFETYGYEAVKSFIYYIHGDIPKYPCSFRQTFDLLELCELYGFKIYAMKTIENIIEYTDVFDAIMIMCLCERYVCISSVSKLRIINNAKRHLFGNLPEMVEQYLENKGRVENDRSLESKEDDIGHEDDCDPLEYCRMLEKMMDEYVKKRVSISLKKYSDIAFMIDNKEDLELYPILNNIFTRLGEDWDYITKEEIMDLQSTDDYIITKKTYEALEFIFL</sequence>
<gene>
    <name evidence="3" type="ORF">Hyperionvirus6_10</name>
</gene>
<name>A0A3G5AD84_9VIRU</name>
<evidence type="ECO:0000313" key="3">
    <source>
        <dbReference type="EMBL" id="AYV83329.1"/>
    </source>
</evidence>
<dbReference type="CDD" id="cd18186">
    <property type="entry name" value="BTB_POZ_ZBTB_KLHL-like"/>
    <property type="match status" value="1"/>
</dbReference>
<protein>
    <recommendedName>
        <fullName evidence="2">BTB domain-containing protein</fullName>
    </recommendedName>
</protein>
<dbReference type="PROSITE" id="PS50097">
    <property type="entry name" value="BTB"/>
    <property type="match status" value="1"/>
</dbReference>
<dbReference type="EMBL" id="MK072388">
    <property type="protein sequence ID" value="AYV83329.1"/>
    <property type="molecule type" value="Genomic_DNA"/>
</dbReference>
<proteinExistence type="inferred from homology"/>
<dbReference type="SUPFAM" id="SSF54695">
    <property type="entry name" value="POZ domain"/>
    <property type="match status" value="1"/>
</dbReference>
<comment type="similarity">
    <text evidence="1">Belongs to the mimivirus BTB/WD family.</text>
</comment>
<evidence type="ECO:0000256" key="1">
    <source>
        <dbReference type="ARBA" id="ARBA00006497"/>
    </source>
</evidence>
<dbReference type="InterPro" id="IPR011333">
    <property type="entry name" value="SKP1/BTB/POZ_sf"/>
</dbReference>
<feature type="domain" description="BTB" evidence="2">
    <location>
        <begin position="32"/>
        <end position="91"/>
    </location>
</feature>